<feature type="compositionally biased region" description="Basic and acidic residues" evidence="3">
    <location>
        <begin position="158"/>
        <end position="168"/>
    </location>
</feature>
<sequence length="467" mass="50032">MTRPHDPYTDPDALEDAVGRLADPLNDPLPGRPDGAAGASPWFRPHVDPASPPGAPHAAPNHEAPHHEAPHHEAPHHEAPHHEAYDGHDGYERHSSRPAGRGQPTTGPYAADTYDPHTGAAPYGGTDPYSTTDPYGGTDPYGAGPYSADPSYGTAGPHDGEARDDETVALRQASSRRGTAAHSEGTGTDTGPADTGTDTADAALATEEEEADPTSTPRPVDGPPGGGRAARRKAAAQAAKASKEGFGVVASRVVGELFITAGVLMLLFVTYQLWWTNVQANQHAKGEANNLARAFEEGERREADTFSPGEGFAIMYIPKLDVRVPVAEGIDKNRVLDRGMVGRYDKKSGLETAMPWDKKGNFGVAGHRNTHGEPFRYINKLKPGDPIIVETSDTYYVYEVASQLPSTSPRNVDVLNPVPRQSGFTEPGRYLTLTTCTPEFTSKYRLIVWGTMVEERPRSEGKPDALG</sequence>
<evidence type="ECO:0000313" key="5">
    <source>
        <dbReference type="EMBL" id="MBB1252434.1"/>
    </source>
</evidence>
<feature type="region of interest" description="Disordered" evidence="3">
    <location>
        <begin position="1"/>
        <end position="236"/>
    </location>
</feature>
<keyword evidence="4" id="KW-1133">Transmembrane helix</keyword>
<organism evidence="5 6">
    <name type="scientific">Streptomyces alkaliterrae</name>
    <dbReference type="NCBI Taxonomy" id="2213162"/>
    <lineage>
        <taxon>Bacteria</taxon>
        <taxon>Bacillati</taxon>
        <taxon>Actinomycetota</taxon>
        <taxon>Actinomycetes</taxon>
        <taxon>Kitasatosporales</taxon>
        <taxon>Streptomycetaceae</taxon>
        <taxon>Streptomyces</taxon>
    </lineage>
</organism>
<keyword evidence="1" id="KW-0378">Hydrolase</keyword>
<feature type="compositionally biased region" description="Basic and acidic residues" evidence="3">
    <location>
        <begin position="63"/>
        <end position="95"/>
    </location>
</feature>
<name>A0A7W3WHJ4_9ACTN</name>
<dbReference type="InterPro" id="IPR023365">
    <property type="entry name" value="Sortase_dom-sf"/>
</dbReference>
<dbReference type="NCBIfam" id="NF033747">
    <property type="entry name" value="class_E_sortase"/>
    <property type="match status" value="1"/>
</dbReference>
<dbReference type="NCBIfam" id="TIGR01076">
    <property type="entry name" value="sortase_fam"/>
    <property type="match status" value="1"/>
</dbReference>
<dbReference type="InterPro" id="IPR053465">
    <property type="entry name" value="Sortase_Class_E"/>
</dbReference>
<evidence type="ECO:0000256" key="3">
    <source>
        <dbReference type="SAM" id="MobiDB-lite"/>
    </source>
</evidence>
<feature type="active site" description="Proton donor/acceptor" evidence="2">
    <location>
        <position position="367"/>
    </location>
</feature>
<dbReference type="Proteomes" id="UP000525686">
    <property type="component" value="Unassembled WGS sequence"/>
</dbReference>
<evidence type="ECO:0000256" key="4">
    <source>
        <dbReference type="SAM" id="Phobius"/>
    </source>
</evidence>
<gene>
    <name evidence="5" type="ORF">H3146_03470</name>
</gene>
<dbReference type="InterPro" id="IPR042003">
    <property type="entry name" value="Sortase_E"/>
</dbReference>
<dbReference type="Pfam" id="PF04203">
    <property type="entry name" value="Sortase"/>
    <property type="match status" value="1"/>
</dbReference>
<evidence type="ECO:0000256" key="2">
    <source>
        <dbReference type="PIRSR" id="PIRSR605754-1"/>
    </source>
</evidence>
<dbReference type="Gene3D" id="2.40.260.10">
    <property type="entry name" value="Sortase"/>
    <property type="match status" value="1"/>
</dbReference>
<dbReference type="CDD" id="cd05830">
    <property type="entry name" value="Sortase_E"/>
    <property type="match status" value="1"/>
</dbReference>
<evidence type="ECO:0000313" key="6">
    <source>
        <dbReference type="Proteomes" id="UP000525686"/>
    </source>
</evidence>
<feature type="compositionally biased region" description="Low complexity" evidence="3">
    <location>
        <begin position="184"/>
        <end position="205"/>
    </location>
</feature>
<dbReference type="RefSeq" id="WP_181353433.1">
    <property type="nucleotide sequence ID" value="NZ_JABJWZ010000016.1"/>
</dbReference>
<accession>A0A7W3WHJ4</accession>
<dbReference type="GO" id="GO:0016787">
    <property type="term" value="F:hydrolase activity"/>
    <property type="evidence" value="ECO:0007669"/>
    <property type="project" value="UniProtKB-KW"/>
</dbReference>
<protein>
    <submittedName>
        <fullName evidence="5">Class E sortase</fullName>
    </submittedName>
</protein>
<dbReference type="AlphaFoldDB" id="A0A7W3WHJ4"/>
<keyword evidence="4" id="KW-0472">Membrane</keyword>
<keyword evidence="4" id="KW-0812">Transmembrane</keyword>
<evidence type="ECO:0000256" key="1">
    <source>
        <dbReference type="ARBA" id="ARBA00022801"/>
    </source>
</evidence>
<feature type="active site" description="Acyl-thioester intermediate" evidence="2">
    <location>
        <position position="436"/>
    </location>
</feature>
<reference evidence="6" key="1">
    <citation type="submission" date="2020-05" db="EMBL/GenBank/DDBJ databases">
        <title>Classification of alakaliphilic streptomycetes isolated from an alkaline soil next to Lonar Crater, India and a proposal for the recognition of Streptomyces alkaliterrae sp. nov.</title>
        <authorList>
            <person name="Golinska P."/>
        </authorList>
    </citation>
    <scope>NUCLEOTIDE SEQUENCE [LARGE SCALE GENOMIC DNA]</scope>
    <source>
        <strain evidence="6">OF3</strain>
    </source>
</reference>
<dbReference type="SUPFAM" id="SSF63817">
    <property type="entry name" value="Sortase"/>
    <property type="match status" value="1"/>
</dbReference>
<comment type="caution">
    <text evidence="5">The sequence shown here is derived from an EMBL/GenBank/DDBJ whole genome shotgun (WGS) entry which is preliminary data.</text>
</comment>
<proteinExistence type="predicted"/>
<dbReference type="EMBL" id="JABJWZ010000016">
    <property type="protein sequence ID" value="MBB1252434.1"/>
    <property type="molecule type" value="Genomic_DNA"/>
</dbReference>
<feature type="transmembrane region" description="Helical" evidence="4">
    <location>
        <begin position="253"/>
        <end position="275"/>
    </location>
</feature>
<dbReference type="InterPro" id="IPR005754">
    <property type="entry name" value="Sortase"/>
</dbReference>